<comment type="caution">
    <text evidence="7">The sequence shown here is derived from an EMBL/GenBank/DDBJ whole genome shotgun (WGS) entry which is preliminary data.</text>
</comment>
<comment type="subcellular location">
    <subcellularLocation>
        <location evidence="1">Nucleus</location>
    </subcellularLocation>
</comment>
<dbReference type="GO" id="GO:0048188">
    <property type="term" value="C:Set1C/COMPASS complex"/>
    <property type="evidence" value="ECO:0007669"/>
    <property type="project" value="InterPro"/>
</dbReference>
<evidence type="ECO:0000313" key="8">
    <source>
        <dbReference type="Proteomes" id="UP000743370"/>
    </source>
</evidence>
<dbReference type="Pfam" id="PF00400">
    <property type="entry name" value="WD40"/>
    <property type="match status" value="4"/>
</dbReference>
<evidence type="ECO:0000256" key="3">
    <source>
        <dbReference type="ARBA" id="ARBA00022737"/>
    </source>
</evidence>
<dbReference type="EMBL" id="JABFOF010000005">
    <property type="protein sequence ID" value="KAG2396825.1"/>
    <property type="molecule type" value="Genomic_DNA"/>
</dbReference>
<accession>A0A8T0KFB8</accession>
<organism evidence="7 8">
    <name type="scientific">Phaseolus angularis</name>
    <name type="common">Azuki bean</name>
    <name type="synonym">Vigna angularis</name>
    <dbReference type="NCBI Taxonomy" id="3914"/>
    <lineage>
        <taxon>Eukaryota</taxon>
        <taxon>Viridiplantae</taxon>
        <taxon>Streptophyta</taxon>
        <taxon>Embryophyta</taxon>
        <taxon>Tracheophyta</taxon>
        <taxon>Spermatophyta</taxon>
        <taxon>Magnoliopsida</taxon>
        <taxon>eudicotyledons</taxon>
        <taxon>Gunneridae</taxon>
        <taxon>Pentapetalae</taxon>
        <taxon>rosids</taxon>
        <taxon>fabids</taxon>
        <taxon>Fabales</taxon>
        <taxon>Fabaceae</taxon>
        <taxon>Papilionoideae</taxon>
        <taxon>50 kb inversion clade</taxon>
        <taxon>NPAAA clade</taxon>
        <taxon>indigoferoid/millettioid clade</taxon>
        <taxon>Phaseoleae</taxon>
        <taxon>Vigna</taxon>
    </lineage>
</organism>
<dbReference type="InterPro" id="IPR001680">
    <property type="entry name" value="WD40_rpt"/>
</dbReference>
<dbReference type="PANTHER" id="PTHR44040:SF1">
    <property type="entry name" value="RETINOBLASTOMA-BINDING PROTEIN 5"/>
    <property type="match status" value="1"/>
</dbReference>
<evidence type="ECO:0000256" key="4">
    <source>
        <dbReference type="ARBA" id="ARBA00023242"/>
    </source>
</evidence>
<dbReference type="InterPro" id="IPR037850">
    <property type="entry name" value="RBBP5/Swd1"/>
</dbReference>
<reference evidence="7 8" key="1">
    <citation type="submission" date="2020-05" db="EMBL/GenBank/DDBJ databases">
        <title>Vigna angularis (adzuki bean) Var. LongXiaoDou No. 4 denovo assembly.</title>
        <authorList>
            <person name="Xiang H."/>
        </authorList>
    </citation>
    <scope>NUCLEOTIDE SEQUENCE [LARGE SCALE GENOMIC DNA]</scope>
    <source>
        <tissue evidence="7">Leaf</tissue>
    </source>
</reference>
<feature type="repeat" description="WD" evidence="5">
    <location>
        <begin position="416"/>
        <end position="447"/>
    </location>
</feature>
<evidence type="ECO:0000256" key="2">
    <source>
        <dbReference type="ARBA" id="ARBA00022574"/>
    </source>
</evidence>
<evidence type="ECO:0000313" key="7">
    <source>
        <dbReference type="EMBL" id="KAG2396825.1"/>
    </source>
</evidence>
<proteinExistence type="predicted"/>
<dbReference type="Gene3D" id="2.130.10.10">
    <property type="entry name" value="YVTN repeat-like/Quinoprotein amine dehydrogenase"/>
    <property type="match status" value="2"/>
</dbReference>
<dbReference type="InterPro" id="IPR019775">
    <property type="entry name" value="WD40_repeat_CS"/>
</dbReference>
<feature type="region of interest" description="Disordered" evidence="6">
    <location>
        <begin position="44"/>
        <end position="77"/>
    </location>
</feature>
<evidence type="ECO:0000256" key="6">
    <source>
        <dbReference type="SAM" id="MobiDB-lite"/>
    </source>
</evidence>
<feature type="repeat" description="WD" evidence="5">
    <location>
        <begin position="115"/>
        <end position="146"/>
    </location>
</feature>
<keyword evidence="3" id="KW-0677">Repeat</keyword>
<dbReference type="SMART" id="SM00320">
    <property type="entry name" value="WD40"/>
    <property type="match status" value="4"/>
</dbReference>
<dbReference type="PROSITE" id="PS00678">
    <property type="entry name" value="WD_REPEATS_1"/>
    <property type="match status" value="2"/>
</dbReference>
<feature type="compositionally biased region" description="Basic and acidic residues" evidence="6">
    <location>
        <begin position="44"/>
        <end position="57"/>
    </location>
</feature>
<dbReference type="Proteomes" id="UP000743370">
    <property type="component" value="Unassembled WGS sequence"/>
</dbReference>
<protein>
    <submittedName>
        <fullName evidence="7">Protein RBL-like protein</fullName>
    </submittedName>
</protein>
<dbReference type="SUPFAM" id="SSF50978">
    <property type="entry name" value="WD40 repeat-like"/>
    <property type="match status" value="1"/>
</dbReference>
<feature type="repeat" description="WD" evidence="5">
    <location>
        <begin position="153"/>
        <end position="190"/>
    </location>
</feature>
<evidence type="ECO:0000256" key="5">
    <source>
        <dbReference type="PROSITE-ProRule" id="PRU00221"/>
    </source>
</evidence>
<keyword evidence="2 5" id="KW-0853">WD repeat</keyword>
<dbReference type="PANTHER" id="PTHR44040">
    <property type="entry name" value="RETINOBLASTOMA-BINDING PROTEIN 5"/>
    <property type="match status" value="1"/>
</dbReference>
<name>A0A8T0KFB8_PHAAN</name>
<dbReference type="PROSITE" id="PS50082">
    <property type="entry name" value="WD_REPEATS_2"/>
    <property type="match status" value="3"/>
</dbReference>
<gene>
    <name evidence="7" type="ORF">HKW66_Vig0231000</name>
</gene>
<keyword evidence="4" id="KW-0539">Nucleus</keyword>
<dbReference type="AlphaFoldDB" id="A0A8T0KFB8"/>
<dbReference type="InterPro" id="IPR036322">
    <property type="entry name" value="WD40_repeat_dom_sf"/>
</dbReference>
<dbReference type="InterPro" id="IPR015943">
    <property type="entry name" value="WD40/YVTN_repeat-like_dom_sf"/>
</dbReference>
<evidence type="ECO:0000256" key="1">
    <source>
        <dbReference type="ARBA" id="ARBA00004123"/>
    </source>
</evidence>
<sequence>MVSNEGATTVANGCWGLSSRVGSDCGSTLVGDNGFSEATTMAEEARLDSGDNGERGTTRQRKQTVVGGNDEGKTKKNPMLRWKKKNDSCCAQPSLQGDHPEVIEEYLKNGHAKCIAFNPRGKLLAAGCMDGRCVIWDFESRGIAKELKDEECSSPINSVCWSRCGNRILLSSADKSLLLWNVKSGDRIKRIVLEHSPLQARLHPRYPNPALCLACPLSRPPMIVDLNTENTTLLKVSLLETEEPTPPSHNRRVEGTTLLSPTPTCFNKYGNLVYVGNSKGEILVINHVNNEVRAMIPISSGWEVRNIVFSRNGQHLLANSNDRVIRIYENLLPLKDEVRALDDLKEKHKGLKAVEKLKAVGSKCLTLIRELQDSTMTVHWKSPCFIGNGQWVAGGSARRGGHQIYIWGVVGEAKILEGPNQKIVDLAWHPVRPVLVSVSSTGTVYIWAKAYTEEWSACFPDFKEIEENQECVR</sequence>